<reference evidence="2 3" key="1">
    <citation type="submission" date="2019-03" db="EMBL/GenBank/DDBJ databases">
        <title>Genomic Encyclopedia of Type Strains, Phase IV (KMG-IV): sequencing the most valuable type-strain genomes for metagenomic binning, comparative biology and taxonomic classification.</title>
        <authorList>
            <person name="Goeker M."/>
        </authorList>
    </citation>
    <scope>NUCLEOTIDE SEQUENCE [LARGE SCALE GENOMIC DNA]</scope>
    <source>
        <strain evidence="2 3">DSM 100013</strain>
    </source>
</reference>
<comment type="caution">
    <text evidence="2">The sequence shown here is derived from an EMBL/GenBank/DDBJ whole genome shotgun (WGS) entry which is preliminary data.</text>
</comment>
<dbReference type="Pfam" id="PF04069">
    <property type="entry name" value="OpuAC"/>
    <property type="match status" value="1"/>
</dbReference>
<accession>A0A4R2U7H8</accession>
<dbReference type="Proteomes" id="UP000295504">
    <property type="component" value="Unassembled WGS sequence"/>
</dbReference>
<feature type="domain" description="ABC-type glycine betaine transport system substrate-binding" evidence="1">
    <location>
        <begin position="31"/>
        <end position="293"/>
    </location>
</feature>
<dbReference type="PROSITE" id="PS51257">
    <property type="entry name" value="PROKAR_LIPOPROTEIN"/>
    <property type="match status" value="1"/>
</dbReference>
<dbReference type="Gene3D" id="3.40.190.120">
    <property type="entry name" value="Osmoprotection protein (prox), domain 2"/>
    <property type="match status" value="1"/>
</dbReference>
<dbReference type="EMBL" id="SLYC01000008">
    <property type="protein sequence ID" value="TCQ03723.1"/>
    <property type="molecule type" value="Genomic_DNA"/>
</dbReference>
<dbReference type="Gene3D" id="3.40.190.10">
    <property type="entry name" value="Periplasmic binding protein-like II"/>
    <property type="match status" value="1"/>
</dbReference>
<protein>
    <submittedName>
        <fullName evidence="2">Osmoprotectant transport system substrate-binding protein</fullName>
    </submittedName>
</protein>
<keyword evidence="3" id="KW-1185">Reference proteome</keyword>
<dbReference type="AlphaFoldDB" id="A0A4R2U7H8"/>
<dbReference type="InterPro" id="IPR007210">
    <property type="entry name" value="ABC_Gly_betaine_transp_sub-bd"/>
</dbReference>
<dbReference type="SUPFAM" id="SSF53850">
    <property type="entry name" value="Periplasmic binding protein-like II"/>
    <property type="match status" value="1"/>
</dbReference>
<gene>
    <name evidence="2" type="ORF">EDD79_100840</name>
</gene>
<dbReference type="RefSeq" id="WP_132847937.1">
    <property type="nucleotide sequence ID" value="NZ_CP058648.1"/>
</dbReference>
<dbReference type="GO" id="GO:0043190">
    <property type="term" value="C:ATP-binding cassette (ABC) transporter complex"/>
    <property type="evidence" value="ECO:0007669"/>
    <property type="project" value="InterPro"/>
</dbReference>
<dbReference type="GO" id="GO:0022857">
    <property type="term" value="F:transmembrane transporter activity"/>
    <property type="evidence" value="ECO:0007669"/>
    <property type="project" value="InterPro"/>
</dbReference>
<evidence type="ECO:0000313" key="2">
    <source>
        <dbReference type="EMBL" id="TCQ03723.1"/>
    </source>
</evidence>
<evidence type="ECO:0000313" key="3">
    <source>
        <dbReference type="Proteomes" id="UP000295504"/>
    </source>
</evidence>
<organism evidence="2 3">
    <name type="scientific">Serpentinicella alkaliphila</name>
    <dbReference type="NCBI Taxonomy" id="1734049"/>
    <lineage>
        <taxon>Bacteria</taxon>
        <taxon>Bacillati</taxon>
        <taxon>Bacillota</taxon>
        <taxon>Clostridia</taxon>
        <taxon>Peptostreptococcales</taxon>
        <taxon>Natronincolaceae</taxon>
        <taxon>Serpentinicella</taxon>
    </lineage>
</organism>
<proteinExistence type="predicted"/>
<name>A0A4R2U7H8_9FIRM</name>
<sequence length="298" mass="33820">MNFTKGKKIITVSLALVLLIFTIVGCSQKEDKITIGAKNFTESRLLATMFQVLIEEKTDLSVEVKEFGGTQLVFRALRGGDVDVYPEYTGTAYTVMLDLPAISDADETYNIVKQKFQEDYNLEWLGQLGFNNTYVLTVREEMANELNLDRFSDLIDHDEDMILGSTFEFLERSDGYPGLQEHYGFQFADTKGFDPGLTYSSLRNGHVDVIDAFSTDGRIKAFNLYPLEDDKQFFPPYYAAPLINGASLEKHPELREVLSLLEGKITDEEMRQLNYSIDEQGLTEEQVARDFLESKGLI</sequence>
<dbReference type="OrthoDB" id="9801163at2"/>
<evidence type="ECO:0000259" key="1">
    <source>
        <dbReference type="Pfam" id="PF04069"/>
    </source>
</evidence>